<protein>
    <submittedName>
        <fullName evidence="1">Uncharacterized protein</fullName>
    </submittedName>
</protein>
<organism evidence="1">
    <name type="scientific">marine sediment metagenome</name>
    <dbReference type="NCBI Taxonomy" id="412755"/>
    <lineage>
        <taxon>unclassified sequences</taxon>
        <taxon>metagenomes</taxon>
        <taxon>ecological metagenomes</taxon>
    </lineage>
</organism>
<dbReference type="AlphaFoldDB" id="X1I9Y6"/>
<dbReference type="EMBL" id="BARU01035313">
    <property type="protein sequence ID" value="GAH79236.1"/>
    <property type="molecule type" value="Genomic_DNA"/>
</dbReference>
<reference evidence="1" key="1">
    <citation type="journal article" date="2014" name="Front. Microbiol.">
        <title>High frequency of phylogenetically diverse reductive dehalogenase-homologous genes in deep subseafloor sedimentary metagenomes.</title>
        <authorList>
            <person name="Kawai M."/>
            <person name="Futagami T."/>
            <person name="Toyoda A."/>
            <person name="Takaki Y."/>
            <person name="Nishi S."/>
            <person name="Hori S."/>
            <person name="Arai W."/>
            <person name="Tsubouchi T."/>
            <person name="Morono Y."/>
            <person name="Uchiyama I."/>
            <person name="Ito T."/>
            <person name="Fujiyama A."/>
            <person name="Inagaki F."/>
            <person name="Takami H."/>
        </authorList>
    </citation>
    <scope>NUCLEOTIDE SEQUENCE</scope>
    <source>
        <strain evidence="1">Expedition CK06-06</strain>
    </source>
</reference>
<name>X1I9Y6_9ZZZZ</name>
<proteinExistence type="predicted"/>
<feature type="non-terminal residue" evidence="1">
    <location>
        <position position="61"/>
    </location>
</feature>
<gene>
    <name evidence="1" type="ORF">S03H2_55298</name>
</gene>
<accession>X1I9Y6</accession>
<comment type="caution">
    <text evidence="1">The sequence shown here is derived from an EMBL/GenBank/DDBJ whole genome shotgun (WGS) entry which is preliminary data.</text>
</comment>
<sequence>MDFRERIERDENALQKMVSELPGFEGYFEREKRRAADKMLREYLCDQLDEAVEDLEKVSAK</sequence>
<evidence type="ECO:0000313" key="1">
    <source>
        <dbReference type="EMBL" id="GAH79236.1"/>
    </source>
</evidence>